<evidence type="ECO:0000313" key="1">
    <source>
        <dbReference type="EMBL" id="HIV29016.1"/>
    </source>
</evidence>
<sequence length="74" mass="8189">MNEIRMRAVNALEDVDNTLKGLCACIEIMQMGAQHMANGEYIDDALGMIRKALQNTRAELDEATSTLMQMRASA</sequence>
<dbReference type="AlphaFoldDB" id="A0A9D1PAC2"/>
<evidence type="ECO:0000313" key="2">
    <source>
        <dbReference type="Proteomes" id="UP000886884"/>
    </source>
</evidence>
<name>A0A9D1PAC2_9FIRM</name>
<dbReference type="EMBL" id="DVOT01000246">
    <property type="protein sequence ID" value="HIV29016.1"/>
    <property type="molecule type" value="Genomic_DNA"/>
</dbReference>
<protein>
    <submittedName>
        <fullName evidence="1">Uncharacterized protein</fullName>
    </submittedName>
</protein>
<reference evidence="1" key="2">
    <citation type="journal article" date="2021" name="PeerJ">
        <title>Extensive microbial diversity within the chicken gut microbiome revealed by metagenomics and culture.</title>
        <authorList>
            <person name="Gilroy R."/>
            <person name="Ravi A."/>
            <person name="Getino M."/>
            <person name="Pursley I."/>
            <person name="Horton D.L."/>
            <person name="Alikhan N.F."/>
            <person name="Baker D."/>
            <person name="Gharbi K."/>
            <person name="Hall N."/>
            <person name="Watson M."/>
            <person name="Adriaenssens E.M."/>
            <person name="Foster-Nyarko E."/>
            <person name="Jarju S."/>
            <person name="Secka A."/>
            <person name="Antonio M."/>
            <person name="Oren A."/>
            <person name="Chaudhuri R.R."/>
            <person name="La Ragione R."/>
            <person name="Hildebrand F."/>
            <person name="Pallen M.J."/>
        </authorList>
    </citation>
    <scope>NUCLEOTIDE SEQUENCE</scope>
    <source>
        <strain evidence="1">CHK183-6373</strain>
    </source>
</reference>
<gene>
    <name evidence="1" type="ORF">IAA64_13720</name>
</gene>
<proteinExistence type="predicted"/>
<organism evidence="1 2">
    <name type="scientific">Candidatus Ornithocaccomicrobium faecavium</name>
    <dbReference type="NCBI Taxonomy" id="2840890"/>
    <lineage>
        <taxon>Bacteria</taxon>
        <taxon>Bacillati</taxon>
        <taxon>Bacillota</taxon>
        <taxon>Clostridia</taxon>
        <taxon>Candidatus Ornithocaccomicrobium</taxon>
    </lineage>
</organism>
<accession>A0A9D1PAC2</accession>
<dbReference type="Proteomes" id="UP000886884">
    <property type="component" value="Unassembled WGS sequence"/>
</dbReference>
<comment type="caution">
    <text evidence="1">The sequence shown here is derived from an EMBL/GenBank/DDBJ whole genome shotgun (WGS) entry which is preliminary data.</text>
</comment>
<reference evidence="1" key="1">
    <citation type="submission" date="2020-10" db="EMBL/GenBank/DDBJ databases">
        <authorList>
            <person name="Gilroy R."/>
        </authorList>
    </citation>
    <scope>NUCLEOTIDE SEQUENCE</scope>
    <source>
        <strain evidence="1">CHK183-6373</strain>
    </source>
</reference>